<dbReference type="PANTHER" id="PTHR30528:SF0">
    <property type="entry name" value="CYTOPLASMIC PROTEIN"/>
    <property type="match status" value="1"/>
</dbReference>
<dbReference type="RefSeq" id="WP_188960820.1">
    <property type="nucleotide sequence ID" value="NZ_BMOE01000001.1"/>
</dbReference>
<sequence length="375" mass="41359">MTPAAPTPATLRAYAAARTLWREQTLQAALDRLGFLQADPIRAPARAQDLQLMQRVRAYRAGDLERRYATLDIEEDSLPNYGFVTPEVHRLLHPRAARPARIEHDAPGLSERVLAHVREHGPTHPRRVAEALGRTRVGNAWGGASSATTRALEALHHAGHLRVTHREQGVKVYGPARTHAQPPLDTQARAEGIVRLIVNLYAPLPRQSLTYLLGLCSYGAPGMAADLRAALTRLQDGWLASASVNGLTYLWPAHESPDRDAPGGARLLTPFDPLVWDRRRFEHLHGWTYRFEAYTPPARRTFGYYALPLLVSGRAVGWANLTLRDGALHSDVQLTPGTRRTALLDRAVNAELGRYRTFLGLPGTPPPEAPPAEAS</sequence>
<dbReference type="EMBL" id="BMOE01000001">
    <property type="protein sequence ID" value="GGJ65804.1"/>
    <property type="molecule type" value="Genomic_DNA"/>
</dbReference>
<evidence type="ECO:0000313" key="1">
    <source>
        <dbReference type="EMBL" id="GGJ65804.1"/>
    </source>
</evidence>
<evidence type="ECO:0000313" key="2">
    <source>
        <dbReference type="Proteomes" id="UP000635726"/>
    </source>
</evidence>
<reference evidence="1" key="2">
    <citation type="submission" date="2020-09" db="EMBL/GenBank/DDBJ databases">
        <authorList>
            <person name="Sun Q."/>
            <person name="Ohkuma M."/>
        </authorList>
    </citation>
    <scope>NUCLEOTIDE SEQUENCE</scope>
    <source>
        <strain evidence="1">JCM 14371</strain>
    </source>
</reference>
<proteinExistence type="predicted"/>
<dbReference type="Pfam" id="PF06224">
    <property type="entry name" value="AlkZ-like"/>
    <property type="match status" value="1"/>
</dbReference>
<comment type="caution">
    <text evidence="1">The sequence shown here is derived from an EMBL/GenBank/DDBJ whole genome shotgun (WGS) entry which is preliminary data.</text>
</comment>
<organism evidence="1 2">
    <name type="scientific">Deinococcus aquiradiocola</name>
    <dbReference type="NCBI Taxonomy" id="393059"/>
    <lineage>
        <taxon>Bacteria</taxon>
        <taxon>Thermotogati</taxon>
        <taxon>Deinococcota</taxon>
        <taxon>Deinococci</taxon>
        <taxon>Deinococcales</taxon>
        <taxon>Deinococcaceae</taxon>
        <taxon>Deinococcus</taxon>
    </lineage>
</organism>
<dbReference type="AlphaFoldDB" id="A0A917P7P4"/>
<dbReference type="Proteomes" id="UP000635726">
    <property type="component" value="Unassembled WGS sequence"/>
</dbReference>
<dbReference type="InterPro" id="IPR009351">
    <property type="entry name" value="AlkZ-like"/>
</dbReference>
<keyword evidence="2" id="KW-1185">Reference proteome</keyword>
<dbReference type="PANTHER" id="PTHR30528">
    <property type="entry name" value="CYTOPLASMIC PROTEIN"/>
    <property type="match status" value="1"/>
</dbReference>
<protein>
    <recommendedName>
        <fullName evidence="3">Winged helix-turn-helix domain-containing protein</fullName>
    </recommendedName>
</protein>
<reference evidence="1" key="1">
    <citation type="journal article" date="2014" name="Int. J. Syst. Evol. Microbiol.">
        <title>Complete genome sequence of Corynebacterium casei LMG S-19264T (=DSM 44701T), isolated from a smear-ripened cheese.</title>
        <authorList>
            <consortium name="US DOE Joint Genome Institute (JGI-PGF)"/>
            <person name="Walter F."/>
            <person name="Albersmeier A."/>
            <person name="Kalinowski J."/>
            <person name="Ruckert C."/>
        </authorList>
    </citation>
    <scope>NUCLEOTIDE SEQUENCE</scope>
    <source>
        <strain evidence="1">JCM 14371</strain>
    </source>
</reference>
<gene>
    <name evidence="1" type="ORF">GCM10008939_07250</name>
</gene>
<evidence type="ECO:0008006" key="3">
    <source>
        <dbReference type="Google" id="ProtNLM"/>
    </source>
</evidence>
<name>A0A917P7P4_9DEIO</name>
<accession>A0A917P7P4</accession>